<dbReference type="EMBL" id="UINC01013575">
    <property type="protein sequence ID" value="SVA58561.1"/>
    <property type="molecule type" value="Genomic_DNA"/>
</dbReference>
<keyword evidence="1" id="KW-0472">Membrane</keyword>
<name>A0A381X247_9ZZZZ</name>
<dbReference type="Pfam" id="PF15071">
    <property type="entry name" value="TMEM220"/>
    <property type="match status" value="1"/>
</dbReference>
<gene>
    <name evidence="2" type="ORF">METZ01_LOCUS111415</name>
</gene>
<keyword evidence="1" id="KW-0812">Transmembrane</keyword>
<keyword evidence="1" id="KW-1133">Transmembrane helix</keyword>
<dbReference type="InterPro" id="IPR029377">
    <property type="entry name" value="TMEM220"/>
</dbReference>
<accession>A0A381X247</accession>
<sequence>MLLFAVVQWNDPDPWLWITIYAVPGIWAGLSAAWPRFTGSKIPRTILALCVAASLVGVGLYWPHVPGFWRVEVWWQGGFGMITAEAEAAREGMGMMFAALVLAITFLARGRR</sequence>
<feature type="transmembrane region" description="Helical" evidence="1">
    <location>
        <begin position="92"/>
        <end position="108"/>
    </location>
</feature>
<dbReference type="AlphaFoldDB" id="A0A381X247"/>
<protein>
    <submittedName>
        <fullName evidence="2">Uncharacterized protein</fullName>
    </submittedName>
</protein>
<reference evidence="2" key="1">
    <citation type="submission" date="2018-05" db="EMBL/GenBank/DDBJ databases">
        <authorList>
            <person name="Lanie J.A."/>
            <person name="Ng W.-L."/>
            <person name="Kazmierczak K.M."/>
            <person name="Andrzejewski T.M."/>
            <person name="Davidsen T.M."/>
            <person name="Wayne K.J."/>
            <person name="Tettelin H."/>
            <person name="Glass J.I."/>
            <person name="Rusch D."/>
            <person name="Podicherti R."/>
            <person name="Tsui H.-C.T."/>
            <person name="Winkler M.E."/>
        </authorList>
    </citation>
    <scope>NUCLEOTIDE SEQUENCE</scope>
</reference>
<feature type="transmembrane region" description="Helical" evidence="1">
    <location>
        <begin position="46"/>
        <end position="64"/>
    </location>
</feature>
<evidence type="ECO:0000313" key="2">
    <source>
        <dbReference type="EMBL" id="SVA58561.1"/>
    </source>
</evidence>
<proteinExistence type="predicted"/>
<feature type="transmembrane region" description="Helical" evidence="1">
    <location>
        <begin position="15"/>
        <end position="34"/>
    </location>
</feature>
<organism evidence="2">
    <name type="scientific">marine metagenome</name>
    <dbReference type="NCBI Taxonomy" id="408172"/>
    <lineage>
        <taxon>unclassified sequences</taxon>
        <taxon>metagenomes</taxon>
        <taxon>ecological metagenomes</taxon>
    </lineage>
</organism>
<evidence type="ECO:0000256" key="1">
    <source>
        <dbReference type="SAM" id="Phobius"/>
    </source>
</evidence>